<feature type="signal peptide" evidence="1">
    <location>
        <begin position="1"/>
        <end position="28"/>
    </location>
</feature>
<evidence type="ECO:0000313" key="3">
    <source>
        <dbReference type="Proteomes" id="UP000594961"/>
    </source>
</evidence>
<keyword evidence="1" id="KW-0732">Signal</keyword>
<protein>
    <submittedName>
        <fullName evidence="2">Uncharacterized protein</fullName>
    </submittedName>
</protein>
<dbReference type="Proteomes" id="UP000594961">
    <property type="component" value="Chromosome"/>
</dbReference>
<dbReference type="AlphaFoldDB" id="A0A7M1R0N9"/>
<accession>A0A7M1R0N9</accession>
<name>A0A7M1R0N9_9ACTO</name>
<organism evidence="2 3">
    <name type="scientific">Trueperella pecoris</name>
    <dbReference type="NCBI Taxonomy" id="2733571"/>
    <lineage>
        <taxon>Bacteria</taxon>
        <taxon>Bacillati</taxon>
        <taxon>Actinomycetota</taxon>
        <taxon>Actinomycetes</taxon>
        <taxon>Actinomycetales</taxon>
        <taxon>Actinomycetaceae</taxon>
        <taxon>Trueperella</taxon>
    </lineage>
</organism>
<evidence type="ECO:0000256" key="1">
    <source>
        <dbReference type="SAM" id="SignalP"/>
    </source>
</evidence>
<gene>
    <name evidence="2" type="ORF">INS90_10470</name>
</gene>
<evidence type="ECO:0000313" key="2">
    <source>
        <dbReference type="EMBL" id="QOR47651.1"/>
    </source>
</evidence>
<reference evidence="2 3" key="1">
    <citation type="submission" date="2020-10" db="EMBL/GenBank/DDBJ databases">
        <title>Trueperella pecoris sp. nov. isolated from bovine and porcine specimens.</title>
        <authorList>
            <person name="Schoenecker L."/>
            <person name="Schnydrig P."/>
            <person name="Brodard I."/>
            <person name="Thomann A."/>
            <person name="Hemphill A."/>
            <person name="Rodriguez-Campos S."/>
            <person name="Perreten V."/>
            <person name="Jores J."/>
            <person name="Kittl S."/>
        </authorList>
    </citation>
    <scope>NUCLEOTIDE SEQUENCE [LARGE SCALE GENOMIC DNA]</scope>
    <source>
        <strain evidence="2 3">19OD0592</strain>
    </source>
</reference>
<dbReference type="RefSeq" id="WP_197553017.1">
    <property type="nucleotide sequence ID" value="NZ_CP063212.1"/>
</dbReference>
<feature type="chain" id="PRO_5029712246" evidence="1">
    <location>
        <begin position="29"/>
        <end position="80"/>
    </location>
</feature>
<sequence>MFTHIRKAAVALVAAGTLMLGGVGAAYAAPDSVVDTKKTGNIHLVKYDNAENAVADAKYRGTKEQEILMVPRRSKAFSSR</sequence>
<proteinExistence type="predicted"/>
<dbReference type="EMBL" id="CP063212">
    <property type="protein sequence ID" value="QOR47651.1"/>
    <property type="molecule type" value="Genomic_DNA"/>
</dbReference>